<organism evidence="3 4">
    <name type="scientific">Thalassospira povalilytica</name>
    <dbReference type="NCBI Taxonomy" id="732237"/>
    <lineage>
        <taxon>Bacteria</taxon>
        <taxon>Pseudomonadati</taxon>
        <taxon>Pseudomonadota</taxon>
        <taxon>Alphaproteobacteria</taxon>
        <taxon>Rhodospirillales</taxon>
        <taxon>Thalassospiraceae</taxon>
        <taxon>Thalassospira</taxon>
    </lineage>
</organism>
<dbReference type="PANTHER" id="PTHR11328:SF28">
    <property type="entry name" value="MAJOR FACILITATOR SUPERFAMILY DOMAIN-CONTAINING PROTEIN 12"/>
    <property type="match status" value="1"/>
</dbReference>
<dbReference type="PANTHER" id="PTHR11328">
    <property type="entry name" value="MAJOR FACILITATOR SUPERFAMILY DOMAIN-CONTAINING PROTEIN"/>
    <property type="match status" value="1"/>
</dbReference>
<dbReference type="GO" id="GO:0015293">
    <property type="term" value="F:symporter activity"/>
    <property type="evidence" value="ECO:0007669"/>
    <property type="project" value="InterPro"/>
</dbReference>
<gene>
    <name evidence="3" type="ORF">JF547_18865</name>
</gene>
<reference evidence="3" key="1">
    <citation type="submission" date="2020-12" db="EMBL/GenBank/DDBJ databases">
        <title>Oil enriched cultivation method for isolating marine PHA-producing bacteria.</title>
        <authorList>
            <person name="Zheng W."/>
            <person name="Yu S."/>
            <person name="Huang Y."/>
        </authorList>
    </citation>
    <scope>NUCLEOTIDE SEQUENCE</scope>
    <source>
        <strain evidence="3">SY-2-3</strain>
    </source>
</reference>
<evidence type="ECO:0000313" key="3">
    <source>
        <dbReference type="EMBL" id="MBN8198540.1"/>
    </source>
</evidence>
<evidence type="ECO:0000313" key="4">
    <source>
        <dbReference type="Proteomes" id="UP000664405"/>
    </source>
</evidence>
<feature type="transmembrane region" description="Helical" evidence="2">
    <location>
        <begin position="231"/>
        <end position="257"/>
    </location>
</feature>
<keyword evidence="2" id="KW-0472">Membrane</keyword>
<comment type="caution">
    <text evidence="3">The sequence shown here is derived from an EMBL/GenBank/DDBJ whole genome shotgun (WGS) entry which is preliminary data.</text>
</comment>
<protein>
    <submittedName>
        <fullName evidence="3">MFS transporter</fullName>
    </submittedName>
</protein>
<dbReference type="EMBL" id="JAEKJW010000003">
    <property type="protein sequence ID" value="MBN8198540.1"/>
    <property type="molecule type" value="Genomic_DNA"/>
</dbReference>
<feature type="transmembrane region" description="Helical" evidence="2">
    <location>
        <begin position="298"/>
        <end position="316"/>
    </location>
</feature>
<dbReference type="Gene3D" id="1.20.1250.20">
    <property type="entry name" value="MFS general substrate transporter like domains"/>
    <property type="match status" value="2"/>
</dbReference>
<feature type="transmembrane region" description="Helical" evidence="2">
    <location>
        <begin position="147"/>
        <end position="165"/>
    </location>
</feature>
<dbReference type="SUPFAM" id="SSF103473">
    <property type="entry name" value="MFS general substrate transporter"/>
    <property type="match status" value="1"/>
</dbReference>
<dbReference type="AlphaFoldDB" id="A0A8I1MBW0"/>
<feature type="transmembrane region" description="Helical" evidence="2">
    <location>
        <begin position="12"/>
        <end position="32"/>
    </location>
</feature>
<feature type="transmembrane region" description="Helical" evidence="2">
    <location>
        <begin position="322"/>
        <end position="341"/>
    </location>
</feature>
<feature type="transmembrane region" description="Helical" evidence="2">
    <location>
        <begin position="403"/>
        <end position="427"/>
    </location>
</feature>
<name>A0A8I1MBW0_9PROT</name>
<sequence length="448" mass="48238">MPASDISRNTALLYALPAMAAAVPTIPAYVLLPSYYGDDLGVGLAATGAILLLVRVIDMATDPLIGWLSDRSGSRKIWVAIGAVIAGIGLWNLFTPPDNPDVTYLFWWATILFLGWTLFQVPYLAWGADLSGDYKTRTSLTACREGAGLIGIVLAGGLPVLLDAADRSDEIRMLALTTLVLGAVFVGLLIWRVPDPVAHQTVATSPLDPTGNLTFATNLRLGLRSLSGNRLFVRLLAAWMINGLAAGLPAVCFPLFVRYFLQLDRDAENILILSYFLAAIIAIPLWVGLSARFGKHRIWCMAMIMAIAAFAFVPFLGSGDFVGFGVICLVTGAALGADLALPPAIQADVDDWDRYRFGARRTALLFALWNMTNKLAMALAAGIALPVLGAFGLTDGDGQKSGALLVLVLIYAVFPVVLKAGAIGMMWRFPLGSRHQVAIRRRLLRRRV</sequence>
<evidence type="ECO:0000256" key="2">
    <source>
        <dbReference type="SAM" id="Phobius"/>
    </source>
</evidence>
<evidence type="ECO:0000256" key="1">
    <source>
        <dbReference type="ARBA" id="ARBA00009617"/>
    </source>
</evidence>
<feature type="transmembrane region" description="Helical" evidence="2">
    <location>
        <begin position="269"/>
        <end position="291"/>
    </location>
</feature>
<dbReference type="Pfam" id="PF13347">
    <property type="entry name" value="MFS_2"/>
    <property type="match status" value="1"/>
</dbReference>
<feature type="transmembrane region" description="Helical" evidence="2">
    <location>
        <begin position="44"/>
        <end position="65"/>
    </location>
</feature>
<dbReference type="InterPro" id="IPR036259">
    <property type="entry name" value="MFS_trans_sf"/>
</dbReference>
<dbReference type="InterPro" id="IPR039672">
    <property type="entry name" value="MFS_2"/>
</dbReference>
<keyword evidence="2" id="KW-1133">Transmembrane helix</keyword>
<accession>A0A8I1MBW0</accession>
<proteinExistence type="inferred from homology"/>
<keyword evidence="2" id="KW-0812">Transmembrane</keyword>
<dbReference type="GO" id="GO:0005886">
    <property type="term" value="C:plasma membrane"/>
    <property type="evidence" value="ECO:0007669"/>
    <property type="project" value="TreeGrafter"/>
</dbReference>
<comment type="similarity">
    <text evidence="1">Belongs to the sodium:galactoside symporter (TC 2.A.2) family.</text>
</comment>
<feature type="transmembrane region" description="Helical" evidence="2">
    <location>
        <begin position="362"/>
        <end position="391"/>
    </location>
</feature>
<dbReference type="Proteomes" id="UP000664405">
    <property type="component" value="Unassembled WGS sequence"/>
</dbReference>
<feature type="transmembrane region" description="Helical" evidence="2">
    <location>
        <begin position="171"/>
        <end position="191"/>
    </location>
</feature>
<feature type="transmembrane region" description="Helical" evidence="2">
    <location>
        <begin position="77"/>
        <end position="94"/>
    </location>
</feature>
<dbReference type="RefSeq" id="WP_206928294.1">
    <property type="nucleotide sequence ID" value="NZ_JAEKJW010000003.1"/>
</dbReference>
<feature type="transmembrane region" description="Helical" evidence="2">
    <location>
        <begin position="106"/>
        <end position="126"/>
    </location>
</feature>
<dbReference type="GO" id="GO:0008643">
    <property type="term" value="P:carbohydrate transport"/>
    <property type="evidence" value="ECO:0007669"/>
    <property type="project" value="InterPro"/>
</dbReference>